<dbReference type="Proteomes" id="UP000247515">
    <property type="component" value="Unassembled WGS sequence"/>
</dbReference>
<organism evidence="3 4">
    <name type="scientific">Paraburkholderia tropica</name>
    <dbReference type="NCBI Taxonomy" id="92647"/>
    <lineage>
        <taxon>Bacteria</taxon>
        <taxon>Pseudomonadati</taxon>
        <taxon>Pseudomonadota</taxon>
        <taxon>Betaproteobacteria</taxon>
        <taxon>Burkholderiales</taxon>
        <taxon>Burkholderiaceae</taxon>
        <taxon>Paraburkholderia</taxon>
    </lineage>
</organism>
<dbReference type="RefSeq" id="WP_124262198.1">
    <property type="nucleotide sequence ID" value="NZ_CADFGN010000004.1"/>
</dbReference>
<evidence type="ECO:0000313" key="3">
    <source>
        <dbReference type="EMBL" id="SEK15564.1"/>
    </source>
</evidence>
<dbReference type="AlphaFoldDB" id="A0AAQ1JYN7"/>
<dbReference type="EMBL" id="QJJV01000051">
    <property type="protein sequence ID" value="PXX03305.1"/>
    <property type="molecule type" value="Genomic_DNA"/>
</dbReference>
<evidence type="ECO:0000313" key="5">
    <source>
        <dbReference type="Proteomes" id="UP000247515"/>
    </source>
</evidence>
<feature type="chain" id="PRO_5042977922" description="DUF4148 domain-containing protein" evidence="1">
    <location>
        <begin position="24"/>
        <end position="96"/>
    </location>
</feature>
<sequence>MKRTLMLGLISLATALPAVTALAAANPAGRHGVEPIQVKAQLYRAWLSGTTAADEKNSYPNAPSDRSSVSASRCGYVLDHPGASEFPAITRSVCAQ</sequence>
<protein>
    <recommendedName>
        <fullName evidence="6">DUF4148 domain-containing protein</fullName>
    </recommendedName>
</protein>
<proteinExistence type="predicted"/>
<keyword evidence="1" id="KW-0732">Signal</keyword>
<evidence type="ECO:0000256" key="1">
    <source>
        <dbReference type="SAM" id="SignalP"/>
    </source>
</evidence>
<reference evidence="2 5" key="2">
    <citation type="submission" date="2018-05" db="EMBL/GenBank/DDBJ databases">
        <title>Genomic Encyclopedia of Type Strains, Phase IV (KMG-V): Genome sequencing to study the core and pangenomes of soil and plant-associated prokaryotes.</title>
        <authorList>
            <person name="Whitman W."/>
        </authorList>
    </citation>
    <scope>NUCLEOTIDE SEQUENCE [LARGE SCALE GENOMIC DNA]</scope>
    <source>
        <strain evidence="2 5">SIr-6563</strain>
    </source>
</reference>
<keyword evidence="5" id="KW-1185">Reference proteome</keyword>
<evidence type="ECO:0000313" key="4">
    <source>
        <dbReference type="Proteomes" id="UP000183529"/>
    </source>
</evidence>
<reference evidence="3 4" key="1">
    <citation type="submission" date="2016-10" db="EMBL/GenBank/DDBJ databases">
        <authorList>
            <person name="Varghese N."/>
            <person name="Submissions S."/>
        </authorList>
    </citation>
    <scope>NUCLEOTIDE SEQUENCE [LARGE SCALE GENOMIC DNA]</scope>
    <source>
        <strain evidence="3 4">LMG 22274</strain>
    </source>
</reference>
<gene>
    <name evidence="2" type="ORF">C7400_1518</name>
    <name evidence="3" type="ORF">SAMN05216550_14212</name>
</gene>
<evidence type="ECO:0000313" key="2">
    <source>
        <dbReference type="EMBL" id="PXX03305.1"/>
    </source>
</evidence>
<evidence type="ECO:0008006" key="6">
    <source>
        <dbReference type="Google" id="ProtNLM"/>
    </source>
</evidence>
<comment type="caution">
    <text evidence="3">The sequence shown here is derived from an EMBL/GenBank/DDBJ whole genome shotgun (WGS) entry which is preliminary data.</text>
</comment>
<feature type="signal peptide" evidence="1">
    <location>
        <begin position="1"/>
        <end position="23"/>
    </location>
</feature>
<accession>A0AAQ1JYN7</accession>
<dbReference type="GeneID" id="61307468"/>
<name>A0AAQ1JYN7_9BURK</name>
<dbReference type="Proteomes" id="UP000183529">
    <property type="component" value="Unassembled WGS sequence"/>
</dbReference>
<dbReference type="EMBL" id="FNZM01000042">
    <property type="protein sequence ID" value="SEK15564.1"/>
    <property type="molecule type" value="Genomic_DNA"/>
</dbReference>